<accession>A0AAW2L8B8</accession>
<evidence type="ECO:0000313" key="1">
    <source>
        <dbReference type="EMBL" id="KAL0315344.1"/>
    </source>
</evidence>
<gene>
    <name evidence="1" type="ORF">Sradi_5412600</name>
</gene>
<sequence length="74" mass="8362">MARKVFEDRFVAEQTNEIINLEHALADAEMKLSKKFLVMSIVDNFPSPGKISAEYQPRANLIVGKQKVSKVNLN</sequence>
<organism evidence="1">
    <name type="scientific">Sesamum radiatum</name>
    <name type="common">Black benniseed</name>
    <dbReference type="NCBI Taxonomy" id="300843"/>
    <lineage>
        <taxon>Eukaryota</taxon>
        <taxon>Viridiplantae</taxon>
        <taxon>Streptophyta</taxon>
        <taxon>Embryophyta</taxon>
        <taxon>Tracheophyta</taxon>
        <taxon>Spermatophyta</taxon>
        <taxon>Magnoliopsida</taxon>
        <taxon>eudicotyledons</taxon>
        <taxon>Gunneridae</taxon>
        <taxon>Pentapetalae</taxon>
        <taxon>asterids</taxon>
        <taxon>lamiids</taxon>
        <taxon>Lamiales</taxon>
        <taxon>Pedaliaceae</taxon>
        <taxon>Sesamum</taxon>
    </lineage>
</organism>
<protein>
    <submittedName>
        <fullName evidence="1">Uncharacterized protein</fullName>
    </submittedName>
</protein>
<dbReference type="EMBL" id="JACGWJ010000025">
    <property type="protein sequence ID" value="KAL0315344.1"/>
    <property type="molecule type" value="Genomic_DNA"/>
</dbReference>
<reference evidence="1" key="2">
    <citation type="journal article" date="2024" name="Plant">
        <title>Genomic evolution and insights into agronomic trait innovations of Sesamum species.</title>
        <authorList>
            <person name="Miao H."/>
            <person name="Wang L."/>
            <person name="Qu L."/>
            <person name="Liu H."/>
            <person name="Sun Y."/>
            <person name="Le M."/>
            <person name="Wang Q."/>
            <person name="Wei S."/>
            <person name="Zheng Y."/>
            <person name="Lin W."/>
            <person name="Duan Y."/>
            <person name="Cao H."/>
            <person name="Xiong S."/>
            <person name="Wang X."/>
            <person name="Wei L."/>
            <person name="Li C."/>
            <person name="Ma Q."/>
            <person name="Ju M."/>
            <person name="Zhao R."/>
            <person name="Li G."/>
            <person name="Mu C."/>
            <person name="Tian Q."/>
            <person name="Mei H."/>
            <person name="Zhang T."/>
            <person name="Gao T."/>
            <person name="Zhang H."/>
        </authorList>
    </citation>
    <scope>NUCLEOTIDE SEQUENCE</scope>
    <source>
        <strain evidence="1">G02</strain>
    </source>
</reference>
<reference evidence="1" key="1">
    <citation type="submission" date="2020-06" db="EMBL/GenBank/DDBJ databases">
        <authorList>
            <person name="Li T."/>
            <person name="Hu X."/>
            <person name="Zhang T."/>
            <person name="Song X."/>
            <person name="Zhang H."/>
            <person name="Dai N."/>
            <person name="Sheng W."/>
            <person name="Hou X."/>
            <person name="Wei L."/>
        </authorList>
    </citation>
    <scope>NUCLEOTIDE SEQUENCE</scope>
    <source>
        <strain evidence="1">G02</strain>
        <tissue evidence="1">Leaf</tissue>
    </source>
</reference>
<comment type="caution">
    <text evidence="1">The sequence shown here is derived from an EMBL/GenBank/DDBJ whole genome shotgun (WGS) entry which is preliminary data.</text>
</comment>
<proteinExistence type="predicted"/>
<name>A0AAW2L8B8_SESRA</name>
<dbReference type="AlphaFoldDB" id="A0AAW2L8B8"/>